<evidence type="ECO:0000313" key="1">
    <source>
        <dbReference type="EMBL" id="GGK55144.1"/>
    </source>
</evidence>
<accession>A0A917QKJ7</accession>
<dbReference type="RefSeq" id="WP_188829380.1">
    <property type="nucleotide sequence ID" value="NZ_BMMW01000002.1"/>
</dbReference>
<dbReference type="Proteomes" id="UP000612956">
    <property type="component" value="Unassembled WGS sequence"/>
</dbReference>
<proteinExistence type="predicted"/>
<name>A0A917QKJ7_9NOCA</name>
<dbReference type="EMBL" id="BMMW01000002">
    <property type="protein sequence ID" value="GGK55144.1"/>
    <property type="molecule type" value="Genomic_DNA"/>
</dbReference>
<comment type="caution">
    <text evidence="1">The sequence shown here is derived from an EMBL/GenBank/DDBJ whole genome shotgun (WGS) entry which is preliminary data.</text>
</comment>
<gene>
    <name evidence="1" type="ORF">GCM10011591_28860</name>
</gene>
<dbReference type="AlphaFoldDB" id="A0A917QKJ7"/>
<reference evidence="1" key="1">
    <citation type="journal article" date="2014" name="Int. J. Syst. Evol. Microbiol.">
        <title>Complete genome sequence of Corynebacterium casei LMG S-19264T (=DSM 44701T), isolated from a smear-ripened cheese.</title>
        <authorList>
            <consortium name="US DOE Joint Genome Institute (JGI-PGF)"/>
            <person name="Walter F."/>
            <person name="Albersmeier A."/>
            <person name="Kalinowski J."/>
            <person name="Ruckert C."/>
        </authorList>
    </citation>
    <scope>NUCLEOTIDE SEQUENCE</scope>
    <source>
        <strain evidence="1">CGMCC 4.7278</strain>
    </source>
</reference>
<protein>
    <submittedName>
        <fullName evidence="1">Uncharacterized protein</fullName>
    </submittedName>
</protein>
<reference evidence="1" key="2">
    <citation type="submission" date="2020-09" db="EMBL/GenBank/DDBJ databases">
        <authorList>
            <person name="Sun Q."/>
            <person name="Zhou Y."/>
        </authorList>
    </citation>
    <scope>NUCLEOTIDE SEQUENCE</scope>
    <source>
        <strain evidence="1">CGMCC 4.7278</strain>
    </source>
</reference>
<keyword evidence="2" id="KW-1185">Reference proteome</keyword>
<sequence length="119" mass="13664">MTKKSDVPRPLKRTEYEIVFITSEAQKGWIDCLAVARNATVDAWDRLTTNPQEISARLYPLKGELRYGSYAGVTYERYQYKITDGGRLWYFVEPAPKGSRTAGRVLLERCMTAHPKETD</sequence>
<evidence type="ECO:0000313" key="2">
    <source>
        <dbReference type="Proteomes" id="UP000612956"/>
    </source>
</evidence>
<organism evidence="1 2">
    <name type="scientific">Nocardia camponoti</name>
    <dbReference type="NCBI Taxonomy" id="1616106"/>
    <lineage>
        <taxon>Bacteria</taxon>
        <taxon>Bacillati</taxon>
        <taxon>Actinomycetota</taxon>
        <taxon>Actinomycetes</taxon>
        <taxon>Mycobacteriales</taxon>
        <taxon>Nocardiaceae</taxon>
        <taxon>Nocardia</taxon>
    </lineage>
</organism>